<dbReference type="OMA" id="TWEGPGD"/>
<accession>A0A7N0V2A4</accession>
<feature type="region of interest" description="Disordered" evidence="1">
    <location>
        <begin position="1"/>
        <end position="24"/>
    </location>
</feature>
<feature type="region of interest" description="Disordered" evidence="1">
    <location>
        <begin position="55"/>
        <end position="84"/>
    </location>
</feature>
<dbReference type="Gramene" id="Kaladp0098s0057.1.v1.1">
    <property type="protein sequence ID" value="Kaladp0098s0057.1.v1.1.CDS.1"/>
    <property type="gene ID" value="Kaladp0098s0057.v1.1"/>
</dbReference>
<protein>
    <submittedName>
        <fullName evidence="2">Uncharacterized protein</fullName>
    </submittedName>
</protein>
<sequence length="145" mass="16086">MERPIVSARHPDKKTIRAVSGNEEGRKVVEKVEVKTRNVETLKYVEKKLEDKGCMRMDRHPVDGKGGIHMPPPKQGHGGKFTWEGPEDVVVEDEAPVAIDEKDPNYVDEEEAVVDGEVVIGEVEAPKVAEEGVARVEIDPRLKVA</sequence>
<dbReference type="Proteomes" id="UP000594263">
    <property type="component" value="Unplaced"/>
</dbReference>
<name>A0A7N0V2A4_KALFE</name>
<proteinExistence type="predicted"/>
<keyword evidence="3" id="KW-1185">Reference proteome</keyword>
<organism evidence="2 3">
    <name type="scientific">Kalanchoe fedtschenkoi</name>
    <name type="common">Lavender scallops</name>
    <name type="synonym">South American air plant</name>
    <dbReference type="NCBI Taxonomy" id="63787"/>
    <lineage>
        <taxon>Eukaryota</taxon>
        <taxon>Viridiplantae</taxon>
        <taxon>Streptophyta</taxon>
        <taxon>Embryophyta</taxon>
        <taxon>Tracheophyta</taxon>
        <taxon>Spermatophyta</taxon>
        <taxon>Magnoliopsida</taxon>
        <taxon>eudicotyledons</taxon>
        <taxon>Gunneridae</taxon>
        <taxon>Pentapetalae</taxon>
        <taxon>Saxifragales</taxon>
        <taxon>Crassulaceae</taxon>
        <taxon>Kalanchoe</taxon>
    </lineage>
</organism>
<reference evidence="2" key="1">
    <citation type="submission" date="2021-01" db="UniProtKB">
        <authorList>
            <consortium name="EnsemblPlants"/>
        </authorList>
    </citation>
    <scope>IDENTIFICATION</scope>
</reference>
<dbReference type="EnsemblPlants" id="Kaladp0098s0057.1.v1.1">
    <property type="protein sequence ID" value="Kaladp0098s0057.1.v1.1.CDS.1"/>
    <property type="gene ID" value="Kaladp0098s0057.v1.1"/>
</dbReference>
<dbReference type="AlphaFoldDB" id="A0A7N0V2A4"/>
<feature type="compositionally biased region" description="Basic and acidic residues" evidence="1">
    <location>
        <begin position="1"/>
        <end position="15"/>
    </location>
</feature>
<evidence type="ECO:0000313" key="2">
    <source>
        <dbReference type="EnsemblPlants" id="Kaladp0098s0057.1.v1.1.CDS.1"/>
    </source>
</evidence>
<evidence type="ECO:0000256" key="1">
    <source>
        <dbReference type="SAM" id="MobiDB-lite"/>
    </source>
</evidence>
<evidence type="ECO:0000313" key="3">
    <source>
        <dbReference type="Proteomes" id="UP000594263"/>
    </source>
</evidence>